<sequence>MPLVGNVDIQRRNKWTGIADSEVLKRYFLPKFTKAFYCLPDELTAVEVASFAIRFVREMETEREQRMDQQAQGEGCEEEEGESKSTPFFYSSSHFTSTLIYLDTIRSMATKLRSNPSHDEGKSKNMPTGCKSIFDLCVDALIWGGARLSQKRGMLGSGRAPRSWRVYKLPSVVGAVASGGQKQEGVAHNIRRAIQRELRVFYPSNEHDQVAVFTADGNVWVRVMIQDTSTGTMGGLNGQIDKNGNLIENPDDVEPQGIGANTSQSRLASANVCLIMIVPKTNLVSICTNSDQLQTSQYFLVSAVVTALCKRETKYHDLQVVPDLSGGNPNELIKSALAEMNGKAVGRLSSFDSVRAQGGKTGKETQQGGGDNMSQTFLTSGHQEKESVVNIMSNGQHRVLEVVDGRGMVVNEAWGEQVKGKKRGVEEIGENNVKKKKLTWKWAGKTGVGKGGKEGGREKENKFAFKCAVTMEGTDVFGGIRKMIELGIAKPPLPTFISDAGMKGTDKIVVQADEREKRT</sequence>
<dbReference type="Proteomes" id="UP001165065">
    <property type="component" value="Unassembled WGS sequence"/>
</dbReference>
<proteinExistence type="predicted"/>
<evidence type="ECO:0000256" key="1">
    <source>
        <dbReference type="SAM" id="MobiDB-lite"/>
    </source>
</evidence>
<dbReference type="EMBL" id="BRYA01000049">
    <property type="protein sequence ID" value="GMI34932.1"/>
    <property type="molecule type" value="Genomic_DNA"/>
</dbReference>
<gene>
    <name evidence="2" type="ORF">TrCOL_g5041</name>
</gene>
<feature type="region of interest" description="Disordered" evidence="1">
    <location>
        <begin position="354"/>
        <end position="377"/>
    </location>
</feature>
<name>A0A9W7G7J8_9STRA</name>
<organism evidence="2 3">
    <name type="scientific">Triparma columacea</name>
    <dbReference type="NCBI Taxonomy" id="722753"/>
    <lineage>
        <taxon>Eukaryota</taxon>
        <taxon>Sar</taxon>
        <taxon>Stramenopiles</taxon>
        <taxon>Ochrophyta</taxon>
        <taxon>Bolidophyceae</taxon>
        <taxon>Parmales</taxon>
        <taxon>Triparmaceae</taxon>
        <taxon>Triparma</taxon>
    </lineage>
</organism>
<reference evidence="3" key="1">
    <citation type="journal article" date="2023" name="Commun. Biol.">
        <title>Genome analysis of Parmales, the sister group of diatoms, reveals the evolutionary specialization of diatoms from phago-mixotrophs to photoautotrophs.</title>
        <authorList>
            <person name="Ban H."/>
            <person name="Sato S."/>
            <person name="Yoshikawa S."/>
            <person name="Yamada K."/>
            <person name="Nakamura Y."/>
            <person name="Ichinomiya M."/>
            <person name="Sato N."/>
            <person name="Blanc-Mathieu R."/>
            <person name="Endo H."/>
            <person name="Kuwata A."/>
            <person name="Ogata H."/>
        </authorList>
    </citation>
    <scope>NUCLEOTIDE SEQUENCE [LARGE SCALE GENOMIC DNA]</scope>
</reference>
<comment type="caution">
    <text evidence="2">The sequence shown here is derived from an EMBL/GenBank/DDBJ whole genome shotgun (WGS) entry which is preliminary data.</text>
</comment>
<keyword evidence="3" id="KW-1185">Reference proteome</keyword>
<feature type="region of interest" description="Disordered" evidence="1">
    <location>
        <begin position="63"/>
        <end position="84"/>
    </location>
</feature>
<evidence type="ECO:0000313" key="2">
    <source>
        <dbReference type="EMBL" id="GMI34932.1"/>
    </source>
</evidence>
<dbReference type="AlphaFoldDB" id="A0A9W7G7J8"/>
<accession>A0A9W7G7J8</accession>
<dbReference type="OrthoDB" id="6585699at2759"/>
<evidence type="ECO:0000313" key="3">
    <source>
        <dbReference type="Proteomes" id="UP001165065"/>
    </source>
</evidence>
<protein>
    <submittedName>
        <fullName evidence="2">Uncharacterized protein</fullName>
    </submittedName>
</protein>